<dbReference type="GO" id="GO:0008017">
    <property type="term" value="F:microtubule binding"/>
    <property type="evidence" value="ECO:0007669"/>
    <property type="project" value="InterPro"/>
</dbReference>
<keyword evidence="10 15" id="KW-0505">Motor protein</keyword>
<dbReference type="PRINTS" id="PR00380">
    <property type="entry name" value="KINESINHEAVY"/>
</dbReference>
<dbReference type="CDD" id="cd22707">
    <property type="entry name" value="FHA_KIF14"/>
    <property type="match status" value="1"/>
</dbReference>
<dbReference type="PROSITE" id="PS00411">
    <property type="entry name" value="KINESIN_MOTOR_1"/>
    <property type="match status" value="1"/>
</dbReference>
<feature type="coiled-coil region" evidence="16">
    <location>
        <begin position="713"/>
        <end position="791"/>
    </location>
</feature>
<feature type="coiled-coil region" evidence="16">
    <location>
        <begin position="930"/>
        <end position="1072"/>
    </location>
</feature>
<dbReference type="SUPFAM" id="SSF49879">
    <property type="entry name" value="SMAD/FHA domain"/>
    <property type="match status" value="1"/>
</dbReference>
<evidence type="ECO:0000313" key="19">
    <source>
        <dbReference type="EMBL" id="NXU85042.1"/>
    </source>
</evidence>
<dbReference type="InterPro" id="IPR000253">
    <property type="entry name" value="FHA_dom"/>
</dbReference>
<evidence type="ECO:0000256" key="8">
    <source>
        <dbReference type="ARBA" id="ARBA00022840"/>
    </source>
</evidence>
<dbReference type="GO" id="GO:0005524">
    <property type="term" value="F:ATP binding"/>
    <property type="evidence" value="ECO:0007669"/>
    <property type="project" value="UniProtKB-UniRule"/>
</dbReference>
<feature type="non-terminal residue" evidence="19">
    <location>
        <position position="1617"/>
    </location>
</feature>
<evidence type="ECO:0000256" key="4">
    <source>
        <dbReference type="ARBA" id="ARBA00022490"/>
    </source>
</evidence>
<evidence type="ECO:0000256" key="5">
    <source>
        <dbReference type="ARBA" id="ARBA00022553"/>
    </source>
</evidence>
<keyword evidence="20" id="KW-1185">Reference proteome</keyword>
<dbReference type="Gene3D" id="3.40.850.10">
    <property type="entry name" value="Kinesin motor domain"/>
    <property type="match status" value="1"/>
</dbReference>
<dbReference type="PROSITE" id="PS50067">
    <property type="entry name" value="KINESIN_MOTOR_2"/>
    <property type="match status" value="1"/>
</dbReference>
<comment type="subunit">
    <text evidence="13">Directly interacts with PRC1 within a complex also containing KIF4A, KIF20A and KIF23; targets to the central spindle. Directly interacts with CIT depending on the activation state of the kinase (stronger interaction with the kinase-dead form); targets to the midbody. Interacts with ARRB2; the interaction is detected in the nucleus upon OR1D2 stimulation. Interacts with AKT1; the interaction is detected in the plasma membrane upon INS stimulation and promotes AKT1 phosphorylation. Interacts with SVIL; at midbody during cytokinesis. Interacts with RADIL (via PDZ domain); recruits RADIL to the microtubule network restricting RADIL from interaction with activated RAP1A.</text>
</comment>
<dbReference type="InterPro" id="IPR027417">
    <property type="entry name" value="P-loop_NTPase"/>
</dbReference>
<dbReference type="PANTHER" id="PTHR47117">
    <property type="entry name" value="STAR-RELATED LIPID TRANSFER PROTEIN 9"/>
    <property type="match status" value="1"/>
</dbReference>
<evidence type="ECO:0000256" key="9">
    <source>
        <dbReference type="ARBA" id="ARBA00023054"/>
    </source>
</evidence>
<dbReference type="InterPro" id="IPR036961">
    <property type="entry name" value="Kinesin_motor_dom_sf"/>
</dbReference>
<dbReference type="GO" id="GO:0003777">
    <property type="term" value="F:microtubule motor activity"/>
    <property type="evidence" value="ECO:0007669"/>
    <property type="project" value="InterPro"/>
</dbReference>
<evidence type="ECO:0000256" key="6">
    <source>
        <dbReference type="ARBA" id="ARBA00022701"/>
    </source>
</evidence>
<evidence type="ECO:0000256" key="17">
    <source>
        <dbReference type="SAM" id="MobiDB-lite"/>
    </source>
</evidence>
<name>A0A7L3P3I2_9DEND</name>
<reference evidence="19 20" key="1">
    <citation type="submission" date="2019-09" db="EMBL/GenBank/DDBJ databases">
        <title>Bird 10,000 Genomes (B10K) Project - Family phase.</title>
        <authorList>
            <person name="Zhang G."/>
        </authorList>
    </citation>
    <scope>NUCLEOTIDE SEQUENCE [LARGE SCALE GENOMIC DNA]</scope>
    <source>
        <strain evidence="19">OUT-0059</strain>
        <tissue evidence="19">Muscle</tissue>
    </source>
</reference>
<evidence type="ECO:0000256" key="13">
    <source>
        <dbReference type="ARBA" id="ARBA00064520"/>
    </source>
</evidence>
<dbReference type="InterPro" id="IPR032405">
    <property type="entry name" value="Kinesin_assoc"/>
</dbReference>
<comment type="similarity">
    <text evidence="15">Belongs to the TRAFAC class myosin-kinesin ATPase superfamily. Kinesin family.</text>
</comment>
<dbReference type="Pfam" id="PF23313">
    <property type="entry name" value="4HB_KIF14"/>
    <property type="match status" value="1"/>
</dbReference>
<evidence type="ECO:0000256" key="7">
    <source>
        <dbReference type="ARBA" id="ARBA00022741"/>
    </source>
</evidence>
<dbReference type="GO" id="GO:0030496">
    <property type="term" value="C:midbody"/>
    <property type="evidence" value="ECO:0007669"/>
    <property type="project" value="UniProtKB-SubCell"/>
</dbReference>
<dbReference type="Pfam" id="PF00498">
    <property type="entry name" value="FHA"/>
    <property type="match status" value="1"/>
</dbReference>
<dbReference type="GO" id="GO:0007018">
    <property type="term" value="P:microtubule-based movement"/>
    <property type="evidence" value="ECO:0007669"/>
    <property type="project" value="InterPro"/>
</dbReference>
<feature type="domain" description="Kinesin motor" evidence="18">
    <location>
        <begin position="358"/>
        <end position="702"/>
    </location>
</feature>
<keyword evidence="7 15" id="KW-0547">Nucleotide-binding</keyword>
<dbReference type="Gene3D" id="2.60.200.20">
    <property type="match status" value="1"/>
</dbReference>
<keyword evidence="6" id="KW-0493">Microtubule</keyword>
<evidence type="ECO:0000256" key="10">
    <source>
        <dbReference type="ARBA" id="ARBA00023175"/>
    </source>
</evidence>
<dbReference type="PANTHER" id="PTHR47117:SF7">
    <property type="entry name" value="KINESIN-LIKE PROTEIN KIF14"/>
    <property type="match status" value="1"/>
</dbReference>
<evidence type="ECO:0000256" key="14">
    <source>
        <dbReference type="ARBA" id="ARBA00073220"/>
    </source>
</evidence>
<dbReference type="GO" id="GO:0043066">
    <property type="term" value="P:negative regulation of apoptotic process"/>
    <property type="evidence" value="ECO:0007669"/>
    <property type="project" value="UniProtKB-ARBA"/>
</dbReference>
<feature type="region of interest" description="Disordered" evidence="17">
    <location>
        <begin position="94"/>
        <end position="119"/>
    </location>
</feature>
<dbReference type="InterPro" id="IPR019821">
    <property type="entry name" value="Kinesin_motor_CS"/>
</dbReference>
<keyword evidence="11" id="KW-0206">Cytoskeleton</keyword>
<dbReference type="GO" id="GO:0005634">
    <property type="term" value="C:nucleus"/>
    <property type="evidence" value="ECO:0007669"/>
    <property type="project" value="UniProtKB-SubCell"/>
</dbReference>
<evidence type="ECO:0000256" key="1">
    <source>
        <dbReference type="ARBA" id="ARBA00004123"/>
    </source>
</evidence>
<evidence type="ECO:0000256" key="16">
    <source>
        <dbReference type="SAM" id="Coils"/>
    </source>
</evidence>
<comment type="subcellular location">
    <subcellularLocation>
        <location evidence="2">Cytoplasm</location>
        <location evidence="2">Cytoskeleton</location>
        <location evidence="2">Spindle</location>
    </subcellularLocation>
    <subcellularLocation>
        <location evidence="3">Midbody</location>
    </subcellularLocation>
    <subcellularLocation>
        <location evidence="1">Nucleus</location>
    </subcellularLocation>
</comment>
<organism evidence="19 20">
    <name type="scientific">Xiphorhynchus elegans</name>
    <name type="common">elegant woodcreeper</name>
    <dbReference type="NCBI Taxonomy" id="269412"/>
    <lineage>
        <taxon>Eukaryota</taxon>
        <taxon>Metazoa</taxon>
        <taxon>Chordata</taxon>
        <taxon>Craniata</taxon>
        <taxon>Vertebrata</taxon>
        <taxon>Euteleostomi</taxon>
        <taxon>Archelosauria</taxon>
        <taxon>Archosauria</taxon>
        <taxon>Dinosauria</taxon>
        <taxon>Saurischia</taxon>
        <taxon>Theropoda</taxon>
        <taxon>Coelurosauria</taxon>
        <taxon>Aves</taxon>
        <taxon>Neognathae</taxon>
        <taxon>Neoaves</taxon>
        <taxon>Telluraves</taxon>
        <taxon>Australaves</taxon>
        <taxon>Passeriformes</taxon>
        <taxon>Dendrocolaptidae</taxon>
        <taxon>Xiphorhynchus</taxon>
    </lineage>
</organism>
<dbReference type="GO" id="GO:0005819">
    <property type="term" value="C:spindle"/>
    <property type="evidence" value="ECO:0007669"/>
    <property type="project" value="UniProtKB-SubCell"/>
</dbReference>
<evidence type="ECO:0000313" key="20">
    <source>
        <dbReference type="Proteomes" id="UP000551443"/>
    </source>
</evidence>
<keyword evidence="9 16" id="KW-0175">Coiled coil</keyword>
<feature type="non-terminal residue" evidence="19">
    <location>
        <position position="1"/>
    </location>
</feature>
<dbReference type="Proteomes" id="UP000551443">
    <property type="component" value="Unassembled WGS sequence"/>
</dbReference>
<dbReference type="CDD" id="cd01365">
    <property type="entry name" value="KISc_KIF1A_KIF1B"/>
    <property type="match status" value="1"/>
</dbReference>
<dbReference type="Pfam" id="PF16183">
    <property type="entry name" value="Kinesin_assoc"/>
    <property type="match status" value="1"/>
</dbReference>
<evidence type="ECO:0000256" key="11">
    <source>
        <dbReference type="ARBA" id="ARBA00023212"/>
    </source>
</evidence>
<keyword evidence="5" id="KW-0597">Phosphoprotein</keyword>
<keyword evidence="12" id="KW-0539">Nucleus</keyword>
<dbReference type="SUPFAM" id="SSF52540">
    <property type="entry name" value="P-loop containing nucleoside triphosphate hydrolases"/>
    <property type="match status" value="1"/>
</dbReference>
<sequence length="1617" mass="182021">MPIYTVPARSPAGTRCAATLQKASSHSTFASRKASGQQLKSQVLGEEKDCLLPRSQNKTEEVNRTYVISACEKVSDASTTLTPEGRLTLQRRTGASKKLVSSSEQLHTNTTQGTEELQTEKRLTLQRRVRTGSTGKSKINQHIVLRKENNDSDVQRSYKITLPQTINDTDDVKPNLKLAEGQSSTKLQCNLSSKDSFAFVDDGCENCIYTCLKDKTRTADTKFQSEVPKPEQLVTSKHINRLSGEQLNEKGSINKPVAKQRVQHLMIKHNSLERPRTPAKGLTEGFKLTPKKITSQDQPSLQLASNEQTPHLQILAKKALSVSSSLPGSRSSETEVNTETLAESSRTVEDVSKVKNSKVIVAVRVRPFSNREKTENSCPVISMSGSETAVRNPSTNQVYSFSYDFSFWSFDKCHPNFASQAVIYQTLAVPLLDRAFEGYNACLFAYGQTGSGKSYTMMGFDEDQGIIPRLCEDLFNQIAQMDKEQILYHLEMSFFEIYNEKIHDLLVFKAENGQKKQLRVREHPVLGPYVEGLTVLVSHLNFCLLQSWLELGNKQRATAATVMNDKSSRSHSVFTLVMTQTKVEFVNEEQCDRRLTSHINLIDLAGSECCAKAQTTGERLKEGVSINKSLLTLGRVISALSKQFQNGKKTFIPYRESVLTWLLKESLGGNSQTTMIATVSPAASSTEETLSTLRYAKQACAIINVAKVNEDVNVKLIRELKAEIERLKAAQKSALNTDREKYRRYLQEITSLRVELHQQERNMAEIQRAWKEKFEQAEKRKLEDIEELQKAGITFKMDNHLPNLVNLNEDPQLSEVLLYMIKEGETTVGRCTPNSKHDIQLSGVLIADDHCVIKNAVGTVSIIPLREAKTYVNGKCISDPTVLHHGDRVILGGDHYFRFNHPAEVQKVKTPSCGTMYLHDGPKDFEFAKNELLIAQRTHLESEIEEARLKAKEEMMQSVQIAKEMVQQELTSQKEAYESKIKSLEAEVREESRKKQIQELNNQKAATKIQELEKAKQNLELELQFNKKRLEMETLATKQALEDHTIRHAKILEALEAEKQKIAEEIHTLQKNRGSGNKTTTIPLNWKSLKLSVMIKEANTISNELGKNTVFCRHDKIDDKTGTVSSVQVQVRNLKLRIATFWSLEKFECKLAAMKELYESNDSNKAADVFYDPADEWEPDLSDTSVSSLSRRRSRSFMKNKRISGCLSEIKLQPIQNMQTSCMSGSQNKSSMCPSFTESFLPGICKESISSALDLLEQNHEGGKSIADSLLTNLFIIFSGVSAISKAYEQQDEECQENLFNLDRAAQSYSIRIISAFDQTVVLSKLWLNNIQKCPGSLKADEEMKREIKNLGGYLQLLLQGCSSDISSMVTEAWSKVNQTVKQTTKYIGHLAVVTTADISFPEENNIPSSSLQEFILAIYDGVGSGLEFLIDTVQEKARTVQKKLVKQCPQNEIQNRVKDNVVALARFLENNISYCRKKEIVSQLSEEESLYREIKRSTKIAAKYLELEQCLTEVCQIVSSMLQGLYQNTSPLRRFAENISVIAGYFNNYFSLFTLSSANNAIQKIPQPFMDLDELDSLVDSLIMNFELEQGQPSLQSQTVCSETTEARGRQVETGE</sequence>
<comment type="caution">
    <text evidence="19">The sequence shown here is derived from an EMBL/GenBank/DDBJ whole genome shotgun (WGS) entry which is preliminary data.</text>
</comment>
<gene>
    <name evidence="19" type="primary">Kif14</name>
    <name evidence="19" type="ORF">XIPELE_R10540</name>
</gene>
<proteinExistence type="inferred from homology"/>
<keyword evidence="8 15" id="KW-0067">ATP-binding</keyword>
<accession>A0A7L3P3I2</accession>
<dbReference type="Pfam" id="PF00225">
    <property type="entry name" value="Kinesin"/>
    <property type="match status" value="1"/>
</dbReference>
<keyword evidence="4" id="KW-0963">Cytoplasm</keyword>
<dbReference type="EMBL" id="VZUH01001269">
    <property type="protein sequence ID" value="NXU85042.1"/>
    <property type="molecule type" value="Genomic_DNA"/>
</dbReference>
<feature type="binding site" evidence="15">
    <location>
        <begin position="447"/>
        <end position="454"/>
    </location>
    <ligand>
        <name>ATP</name>
        <dbReference type="ChEBI" id="CHEBI:30616"/>
    </ligand>
</feature>
<feature type="compositionally biased region" description="Polar residues" evidence="17">
    <location>
        <begin position="99"/>
        <end position="116"/>
    </location>
</feature>
<dbReference type="InterPro" id="IPR008984">
    <property type="entry name" value="SMAD_FHA_dom_sf"/>
</dbReference>
<evidence type="ECO:0000256" key="12">
    <source>
        <dbReference type="ARBA" id="ARBA00023242"/>
    </source>
</evidence>
<dbReference type="GO" id="GO:0005874">
    <property type="term" value="C:microtubule"/>
    <property type="evidence" value="ECO:0007669"/>
    <property type="project" value="UniProtKB-KW"/>
</dbReference>
<evidence type="ECO:0000256" key="2">
    <source>
        <dbReference type="ARBA" id="ARBA00004186"/>
    </source>
</evidence>
<dbReference type="InterPro" id="IPR056523">
    <property type="entry name" value="4HB_KIF14"/>
</dbReference>
<dbReference type="FunFam" id="2.60.200.20:FF:000020">
    <property type="entry name" value="Kinesin family member 14"/>
    <property type="match status" value="1"/>
</dbReference>
<dbReference type="InterPro" id="IPR001752">
    <property type="entry name" value="Kinesin_motor_dom"/>
</dbReference>
<dbReference type="FunFam" id="3.40.850.10:FF:000042">
    <property type="entry name" value="Kinesin family member 14"/>
    <property type="match status" value="1"/>
</dbReference>
<evidence type="ECO:0000256" key="3">
    <source>
        <dbReference type="ARBA" id="ARBA00004214"/>
    </source>
</evidence>
<protein>
    <recommendedName>
        <fullName evidence="14">Kinesin-like protein KIF14</fullName>
    </recommendedName>
</protein>
<evidence type="ECO:0000256" key="15">
    <source>
        <dbReference type="PROSITE-ProRule" id="PRU00283"/>
    </source>
</evidence>
<dbReference type="SMART" id="SM00129">
    <property type="entry name" value="KISc"/>
    <property type="match status" value="1"/>
</dbReference>
<evidence type="ECO:0000259" key="18">
    <source>
        <dbReference type="PROSITE" id="PS50067"/>
    </source>
</evidence>
<dbReference type="SMART" id="SM00240">
    <property type="entry name" value="FHA"/>
    <property type="match status" value="1"/>
</dbReference>